<dbReference type="Gene3D" id="1.10.340.30">
    <property type="entry name" value="Hypothetical protein, domain 2"/>
    <property type="match status" value="1"/>
</dbReference>
<reference evidence="11" key="1">
    <citation type="journal article" date="2014" name="Front. Microbiol.">
        <title>High frequency of phylogenetically diverse reductive dehalogenase-homologous genes in deep subseafloor sedimentary metagenomes.</title>
        <authorList>
            <person name="Kawai M."/>
            <person name="Futagami T."/>
            <person name="Toyoda A."/>
            <person name="Takaki Y."/>
            <person name="Nishi S."/>
            <person name="Hori S."/>
            <person name="Arai W."/>
            <person name="Tsubouchi T."/>
            <person name="Morono Y."/>
            <person name="Uchiyama I."/>
            <person name="Ito T."/>
            <person name="Fujiyama A."/>
            <person name="Inagaki F."/>
            <person name="Takami H."/>
        </authorList>
    </citation>
    <scope>NUCLEOTIDE SEQUENCE</scope>
    <source>
        <strain evidence="11">Expedition CK06-06</strain>
    </source>
</reference>
<sequence length="135" mass="15421">AKRIQATLREIQERVGKLDISHLETMEIAEAKEWLTSLHGVGPKTAAIVLLFSFGLPVLPVDTHVWRVTKRLGIIDMKVSREKAHVLLEQIMPHDCIPSLNKNLVRHGREICRAQNPKCTDCFLKNICDFYLLIK</sequence>
<dbReference type="GO" id="GO:0140097">
    <property type="term" value="F:catalytic activity, acting on DNA"/>
    <property type="evidence" value="ECO:0007669"/>
    <property type="project" value="UniProtKB-ARBA"/>
</dbReference>
<comment type="caution">
    <text evidence="11">The sequence shown here is derived from an EMBL/GenBank/DDBJ whole genome shotgun (WGS) entry which is preliminary data.</text>
</comment>
<dbReference type="PANTHER" id="PTHR47203:SF1">
    <property type="entry name" value="HYPOTHETICAL BASE EXCISION DNA REPAIR PROTEIN (EUROFUNG)"/>
    <property type="match status" value="1"/>
</dbReference>
<dbReference type="SMART" id="SM00525">
    <property type="entry name" value="FES"/>
    <property type="match status" value="1"/>
</dbReference>
<keyword evidence="9" id="KW-0326">Glycosidase</keyword>
<accession>X1D0Y2</accession>
<dbReference type="GO" id="GO:0006284">
    <property type="term" value="P:base-excision repair"/>
    <property type="evidence" value="ECO:0007669"/>
    <property type="project" value="InterPro"/>
</dbReference>
<keyword evidence="4" id="KW-0227">DNA damage</keyword>
<keyword evidence="7" id="KW-0411">Iron-sulfur</keyword>
<evidence type="ECO:0000256" key="2">
    <source>
        <dbReference type="ARBA" id="ARBA00008343"/>
    </source>
</evidence>
<comment type="similarity">
    <text evidence="2">Belongs to the Nth/MutY family.</text>
</comment>
<dbReference type="GO" id="GO:0051539">
    <property type="term" value="F:4 iron, 4 sulfur cluster binding"/>
    <property type="evidence" value="ECO:0007669"/>
    <property type="project" value="InterPro"/>
</dbReference>
<evidence type="ECO:0000256" key="3">
    <source>
        <dbReference type="ARBA" id="ARBA00022723"/>
    </source>
</evidence>
<evidence type="ECO:0000256" key="4">
    <source>
        <dbReference type="ARBA" id="ARBA00022763"/>
    </source>
</evidence>
<name>X1D0Y2_9ZZZZ</name>
<dbReference type="GO" id="GO:0046872">
    <property type="term" value="F:metal ion binding"/>
    <property type="evidence" value="ECO:0007669"/>
    <property type="project" value="UniProtKB-KW"/>
</dbReference>
<protein>
    <recommendedName>
        <fullName evidence="10">HhH-GPD domain-containing protein</fullName>
    </recommendedName>
</protein>
<proteinExistence type="inferred from homology"/>
<evidence type="ECO:0000256" key="5">
    <source>
        <dbReference type="ARBA" id="ARBA00022801"/>
    </source>
</evidence>
<dbReference type="InterPro" id="IPR004035">
    <property type="entry name" value="Endouclease-III_FeS-bd_BS"/>
</dbReference>
<feature type="domain" description="HhH-GPD" evidence="10">
    <location>
        <begin position="1"/>
        <end position="110"/>
    </location>
</feature>
<dbReference type="Gene3D" id="1.10.1670.10">
    <property type="entry name" value="Helix-hairpin-Helix base-excision DNA repair enzymes (C-terminal)"/>
    <property type="match status" value="1"/>
</dbReference>
<dbReference type="PROSITE" id="PS00764">
    <property type="entry name" value="ENDONUCLEASE_III_1"/>
    <property type="match status" value="1"/>
</dbReference>
<keyword evidence="3" id="KW-0479">Metal-binding</keyword>
<evidence type="ECO:0000259" key="10">
    <source>
        <dbReference type="SMART" id="SM00478"/>
    </source>
</evidence>
<dbReference type="InterPro" id="IPR003651">
    <property type="entry name" value="Endonuclease3_FeS-loop_motif"/>
</dbReference>
<dbReference type="InterPro" id="IPR023170">
    <property type="entry name" value="HhH_base_excis_C"/>
</dbReference>
<dbReference type="GO" id="GO:0016798">
    <property type="term" value="F:hydrolase activity, acting on glycosyl bonds"/>
    <property type="evidence" value="ECO:0007669"/>
    <property type="project" value="UniProtKB-KW"/>
</dbReference>
<dbReference type="SUPFAM" id="SSF48150">
    <property type="entry name" value="DNA-glycosylase"/>
    <property type="match status" value="1"/>
</dbReference>
<dbReference type="PANTHER" id="PTHR47203">
    <property type="match status" value="1"/>
</dbReference>
<dbReference type="EMBL" id="BART01031386">
    <property type="protein sequence ID" value="GAH13812.1"/>
    <property type="molecule type" value="Genomic_DNA"/>
</dbReference>
<evidence type="ECO:0000313" key="11">
    <source>
        <dbReference type="EMBL" id="GAH13812.1"/>
    </source>
</evidence>
<dbReference type="InterPro" id="IPR011257">
    <property type="entry name" value="DNA_glycosylase"/>
</dbReference>
<keyword evidence="8" id="KW-0234">DNA repair</keyword>
<feature type="non-terminal residue" evidence="11">
    <location>
        <position position="1"/>
    </location>
</feature>
<evidence type="ECO:0000256" key="9">
    <source>
        <dbReference type="ARBA" id="ARBA00023295"/>
    </source>
</evidence>
<gene>
    <name evidence="11" type="ORF">S01H4_54524</name>
</gene>
<evidence type="ECO:0000256" key="6">
    <source>
        <dbReference type="ARBA" id="ARBA00023004"/>
    </source>
</evidence>
<dbReference type="SMART" id="SM00478">
    <property type="entry name" value="ENDO3c"/>
    <property type="match status" value="1"/>
</dbReference>
<keyword evidence="6" id="KW-0408">Iron</keyword>
<evidence type="ECO:0000256" key="7">
    <source>
        <dbReference type="ARBA" id="ARBA00023014"/>
    </source>
</evidence>
<dbReference type="CDD" id="cd00056">
    <property type="entry name" value="ENDO3c"/>
    <property type="match status" value="1"/>
</dbReference>
<dbReference type="AlphaFoldDB" id="X1D0Y2"/>
<dbReference type="InterPro" id="IPR003265">
    <property type="entry name" value="HhH-GPD_domain"/>
</dbReference>
<organism evidence="11">
    <name type="scientific">marine sediment metagenome</name>
    <dbReference type="NCBI Taxonomy" id="412755"/>
    <lineage>
        <taxon>unclassified sequences</taxon>
        <taxon>metagenomes</taxon>
        <taxon>ecological metagenomes</taxon>
    </lineage>
</organism>
<evidence type="ECO:0000256" key="8">
    <source>
        <dbReference type="ARBA" id="ARBA00023204"/>
    </source>
</evidence>
<evidence type="ECO:0000256" key="1">
    <source>
        <dbReference type="ARBA" id="ARBA00001966"/>
    </source>
</evidence>
<keyword evidence="5" id="KW-0378">Hydrolase</keyword>
<comment type="cofactor">
    <cofactor evidence="1">
        <name>[4Fe-4S] cluster</name>
        <dbReference type="ChEBI" id="CHEBI:49883"/>
    </cofactor>
</comment>